<dbReference type="CDD" id="cd03233">
    <property type="entry name" value="ABCG_PDR_domain1"/>
    <property type="match status" value="1"/>
</dbReference>
<feature type="transmembrane region" description="Helical" evidence="8">
    <location>
        <begin position="1273"/>
        <end position="1293"/>
    </location>
</feature>
<sequence length="1468" mass="163507">MQGDIAFNNEQHQQLHSLARTFSPEPEIHLHLPLEQTTSNSTCVENPFEEEARKKDPSVDPRSDKFDINAWVRSFMDITSRDPERFPGRTAGVSFRDLDVHGVGSPADYQKTVANVWLSWFSMAKGWFGMGGGKHKIQILRDFNGLVKSGELLVVLGRPGSGCSTFLKTIAGQTHGFTVSPTSSLQYQGIPASLMHSSFRGEVIYNAEVDVHFPGLTVGETLLFAAKARVPRTRIGDVDRRVYAEVMRDVVMAVFGLTHTKDTRVGNDFVRGVSGGERKRVSIAEAALSGAPLQCWDNSTRGLDSATALDFIRTLKLSTQVSGSTCMVAIYQPSQAAYDLFDKVIVLYSGHQIYFGSTSSAKAFWTSRGFVCAPRQTTGDFLTSLTNPAERIVQPGWEGRVPRTAEEFAKVWRGSEEWSTLRREIEAYEKEYPLGGDAVSKFTDSRRLMQAKSMSPKSPYTISLRAQVALCMERGIQRLKGNLTNLYITVLGSFVVTLMLSSVFYNLKDDTSSFFSRGSLLFFAALLNAFSSALEIFTLYAQRPIVEKHNAYALYHPFAEAISSMICDLPSKIGTSTGVSVTLYFMSNLRREPGHFFIFYLFSFTCTFAMSMIFRTVGSVTFTLFQALTPAAVLMTGWVMYTGFAVPVVDMVGWLRWINYLNPVAYAFEALMVNEFVGRNYTCSAFVPEGPLYANVSAASQVCSTPGARPGSDFVRGEDYIEEAFSYQHSHLWRNFGILIAFIIVFCGIHLLAVEYISSSKSKGEVLVFTRGHLPFVRADDEEKAAANERPISVPSDSEKRTSDVTIAAQTKVFLWKDVCYDIKLKDGSDRRLLDHVAGWVKPGTLTALMGVSGAGKTTLLDVLAARTTIGVISGSMLVNGHQRDQSFQRKTGYVQQQDLHLATSTVRESLIFSALLRQHKSVPREEKLAYVEEVIALLEMEEYAEAIVGVPGEGLNVEQRKRLTIAVELVAKPQLLLCFDEPTSGLDSQTAWSICQLMRKLANHGQAILSTIHQPSAILMQEFDRLLFLAPGGKTVYFGEIGENSKVLTGYFEKHGAHPCPSEANPAEWMLEVIGAARGSRAIHDWTEVWKTSDERTQVLAEYDQMVVELSQIPDEGNSNAGYDVFAVDLRTQLLLCFHRVWLQYWRTPSYIYAKLVLVTICSLFTGLTFYHAKNTLQGLQNQLFSIFMLLIQFATLSQQIMPLFVEQRALYEARERPSKAYSWLAFLLAQVFVELPWQTLCGVLSFVTWYYPVGFQRNAETAGQTAERGGLMFLYILQFMYFTSTFSQLLVAGLDTAELAGTLAILLFALTLVFCGVLAGPKTLGWWIWMYRVSPLSYLVGGMLSTASANVDVVCSSIELVVVNPDPSVGGTCAEYFAPYMSLAGGNLLNPNATAGCRFCPIKVTNVYLETLNIFYSERWRNFGIFWVYIVFNVAFAVFLYWLGRVPKGKKTQVMVATKEESDAKA</sequence>
<dbReference type="InterPro" id="IPR003593">
    <property type="entry name" value="AAA+_ATPase"/>
</dbReference>
<dbReference type="InterPro" id="IPR017871">
    <property type="entry name" value="ABC_transporter-like_CS"/>
</dbReference>
<feature type="transmembrane region" description="Helical" evidence="8">
    <location>
        <begin position="486"/>
        <end position="507"/>
    </location>
</feature>
<dbReference type="Proteomes" id="UP001221142">
    <property type="component" value="Unassembled WGS sequence"/>
</dbReference>
<comment type="subcellular location">
    <subcellularLocation>
        <location evidence="1">Membrane</location>
        <topology evidence="1">Multi-pass membrane protein</topology>
    </subcellularLocation>
</comment>
<evidence type="ECO:0000256" key="6">
    <source>
        <dbReference type="ARBA" id="ARBA00022989"/>
    </source>
</evidence>
<keyword evidence="11" id="KW-1185">Reference proteome</keyword>
<dbReference type="GO" id="GO:0016887">
    <property type="term" value="F:ATP hydrolysis activity"/>
    <property type="evidence" value="ECO:0007669"/>
    <property type="project" value="InterPro"/>
</dbReference>
<evidence type="ECO:0000256" key="5">
    <source>
        <dbReference type="ARBA" id="ARBA00022840"/>
    </source>
</evidence>
<feature type="transmembrane region" description="Helical" evidence="8">
    <location>
        <begin position="519"/>
        <end position="541"/>
    </location>
</feature>
<dbReference type="GO" id="GO:0016020">
    <property type="term" value="C:membrane"/>
    <property type="evidence" value="ECO:0007669"/>
    <property type="project" value="UniProtKB-SubCell"/>
</dbReference>
<dbReference type="Pfam" id="PF00005">
    <property type="entry name" value="ABC_tran"/>
    <property type="match status" value="2"/>
</dbReference>
<feature type="transmembrane region" description="Helical" evidence="8">
    <location>
        <begin position="1186"/>
        <end position="1207"/>
    </location>
</feature>
<name>A0AAD7FCC8_9AGAR</name>
<feature type="domain" description="ABC transporter" evidence="9">
    <location>
        <begin position="814"/>
        <end position="1057"/>
    </location>
</feature>
<feature type="transmembrane region" description="Helical" evidence="8">
    <location>
        <begin position="1228"/>
        <end position="1253"/>
    </location>
</feature>
<dbReference type="SUPFAM" id="SSF52540">
    <property type="entry name" value="P-loop containing nucleoside triphosphate hydrolases"/>
    <property type="match status" value="2"/>
</dbReference>
<dbReference type="InterPro" id="IPR027417">
    <property type="entry name" value="P-loop_NTPase"/>
</dbReference>
<keyword evidence="4" id="KW-0547">Nucleotide-binding</keyword>
<evidence type="ECO:0000256" key="1">
    <source>
        <dbReference type="ARBA" id="ARBA00004141"/>
    </source>
</evidence>
<evidence type="ECO:0000256" key="3">
    <source>
        <dbReference type="ARBA" id="ARBA00022692"/>
    </source>
</evidence>
<evidence type="ECO:0000256" key="7">
    <source>
        <dbReference type="ARBA" id="ARBA00023136"/>
    </source>
</evidence>
<keyword evidence="5" id="KW-0067">ATP-binding</keyword>
<dbReference type="PROSITE" id="PS00211">
    <property type="entry name" value="ABC_TRANSPORTER_1"/>
    <property type="match status" value="1"/>
</dbReference>
<dbReference type="InterPro" id="IPR013525">
    <property type="entry name" value="ABC2_TM"/>
</dbReference>
<evidence type="ECO:0000259" key="9">
    <source>
        <dbReference type="PROSITE" id="PS50893"/>
    </source>
</evidence>
<feature type="transmembrane region" description="Helical" evidence="8">
    <location>
        <begin position="1153"/>
        <end position="1174"/>
    </location>
</feature>
<dbReference type="InterPro" id="IPR034001">
    <property type="entry name" value="ABCG_PDR_1"/>
</dbReference>
<dbReference type="GO" id="GO:0140359">
    <property type="term" value="F:ABC-type transporter activity"/>
    <property type="evidence" value="ECO:0007669"/>
    <property type="project" value="InterPro"/>
</dbReference>
<dbReference type="Pfam" id="PF01061">
    <property type="entry name" value="ABC2_membrane"/>
    <property type="match status" value="2"/>
</dbReference>
<dbReference type="SMART" id="SM00382">
    <property type="entry name" value="AAA"/>
    <property type="match status" value="2"/>
</dbReference>
<dbReference type="Pfam" id="PF06422">
    <property type="entry name" value="PDR_CDR"/>
    <property type="match status" value="2"/>
</dbReference>
<dbReference type="Gene3D" id="3.40.50.300">
    <property type="entry name" value="P-loop containing nucleotide triphosphate hydrolases"/>
    <property type="match status" value="2"/>
</dbReference>
<dbReference type="InterPro" id="IPR029481">
    <property type="entry name" value="ABC_trans_N"/>
</dbReference>
<keyword evidence="7 8" id="KW-0472">Membrane</keyword>
<dbReference type="InterPro" id="IPR034003">
    <property type="entry name" value="ABCG_PDR_2"/>
</dbReference>
<feature type="transmembrane region" description="Helical" evidence="8">
    <location>
        <begin position="1427"/>
        <end position="1445"/>
    </location>
</feature>
<dbReference type="InterPro" id="IPR010929">
    <property type="entry name" value="PDR_CDR_ABC"/>
</dbReference>
<comment type="caution">
    <text evidence="10">The sequence shown here is derived from an EMBL/GenBank/DDBJ whole genome shotgun (WGS) entry which is preliminary data.</text>
</comment>
<dbReference type="PANTHER" id="PTHR19241">
    <property type="entry name" value="ATP-BINDING CASSETTE TRANSPORTER"/>
    <property type="match status" value="1"/>
</dbReference>
<dbReference type="InterPro" id="IPR003439">
    <property type="entry name" value="ABC_transporter-like_ATP-bd"/>
</dbReference>
<feature type="transmembrane region" description="Helical" evidence="8">
    <location>
        <begin position="594"/>
        <end position="614"/>
    </location>
</feature>
<proteinExistence type="predicted"/>
<keyword evidence="2" id="KW-0813">Transport</keyword>
<accession>A0AAD7FCC8</accession>
<dbReference type="FunFam" id="3.40.50.300:FF:000054">
    <property type="entry name" value="ABC multidrug transporter atrF"/>
    <property type="match status" value="1"/>
</dbReference>
<evidence type="ECO:0000313" key="11">
    <source>
        <dbReference type="Proteomes" id="UP001221142"/>
    </source>
</evidence>
<evidence type="ECO:0000256" key="4">
    <source>
        <dbReference type="ARBA" id="ARBA00022741"/>
    </source>
</evidence>
<evidence type="ECO:0000256" key="8">
    <source>
        <dbReference type="SAM" id="Phobius"/>
    </source>
</evidence>
<keyword evidence="6 8" id="KW-1133">Transmembrane helix</keyword>
<feature type="transmembrane region" description="Helical" evidence="8">
    <location>
        <begin position="1305"/>
        <end position="1331"/>
    </location>
</feature>
<dbReference type="GO" id="GO:0005524">
    <property type="term" value="F:ATP binding"/>
    <property type="evidence" value="ECO:0007669"/>
    <property type="project" value="UniProtKB-KW"/>
</dbReference>
<dbReference type="EMBL" id="JARKIF010000024">
    <property type="protein sequence ID" value="KAJ7615530.1"/>
    <property type="molecule type" value="Genomic_DNA"/>
</dbReference>
<keyword evidence="3 8" id="KW-0812">Transmembrane</keyword>
<feature type="domain" description="ABC transporter" evidence="9">
    <location>
        <begin position="118"/>
        <end position="374"/>
    </location>
</feature>
<gene>
    <name evidence="10" type="ORF">FB45DRAFT_935921</name>
</gene>
<dbReference type="Pfam" id="PF14510">
    <property type="entry name" value="ABC_trans_N"/>
    <property type="match status" value="1"/>
</dbReference>
<dbReference type="CDD" id="cd03232">
    <property type="entry name" value="ABCG_PDR_domain2"/>
    <property type="match status" value="1"/>
</dbReference>
<dbReference type="PROSITE" id="PS50893">
    <property type="entry name" value="ABC_TRANSPORTER_2"/>
    <property type="match status" value="2"/>
</dbReference>
<feature type="transmembrane region" description="Helical" evidence="8">
    <location>
        <begin position="736"/>
        <end position="754"/>
    </location>
</feature>
<reference evidence="10" key="1">
    <citation type="submission" date="2023-03" db="EMBL/GenBank/DDBJ databases">
        <title>Massive genome expansion in bonnet fungi (Mycena s.s.) driven by repeated elements and novel gene families across ecological guilds.</title>
        <authorList>
            <consortium name="Lawrence Berkeley National Laboratory"/>
            <person name="Harder C.B."/>
            <person name="Miyauchi S."/>
            <person name="Viragh M."/>
            <person name="Kuo A."/>
            <person name="Thoen E."/>
            <person name="Andreopoulos B."/>
            <person name="Lu D."/>
            <person name="Skrede I."/>
            <person name="Drula E."/>
            <person name="Henrissat B."/>
            <person name="Morin E."/>
            <person name="Kohler A."/>
            <person name="Barry K."/>
            <person name="LaButti K."/>
            <person name="Morin E."/>
            <person name="Salamov A."/>
            <person name="Lipzen A."/>
            <person name="Mereny Z."/>
            <person name="Hegedus B."/>
            <person name="Baldrian P."/>
            <person name="Stursova M."/>
            <person name="Weitz H."/>
            <person name="Taylor A."/>
            <person name="Grigoriev I.V."/>
            <person name="Nagy L.G."/>
            <person name="Martin F."/>
            <person name="Kauserud H."/>
        </authorList>
    </citation>
    <scope>NUCLEOTIDE SEQUENCE</scope>
    <source>
        <strain evidence="10">9284</strain>
    </source>
</reference>
<organism evidence="10 11">
    <name type="scientific">Roridomyces roridus</name>
    <dbReference type="NCBI Taxonomy" id="1738132"/>
    <lineage>
        <taxon>Eukaryota</taxon>
        <taxon>Fungi</taxon>
        <taxon>Dikarya</taxon>
        <taxon>Basidiomycota</taxon>
        <taxon>Agaricomycotina</taxon>
        <taxon>Agaricomycetes</taxon>
        <taxon>Agaricomycetidae</taxon>
        <taxon>Agaricales</taxon>
        <taxon>Marasmiineae</taxon>
        <taxon>Mycenaceae</taxon>
        <taxon>Roridomyces</taxon>
    </lineage>
</organism>
<evidence type="ECO:0000313" key="10">
    <source>
        <dbReference type="EMBL" id="KAJ7615530.1"/>
    </source>
</evidence>
<evidence type="ECO:0000256" key="2">
    <source>
        <dbReference type="ARBA" id="ARBA00022448"/>
    </source>
</evidence>
<protein>
    <submittedName>
        <fullName evidence="10">ABC-2 type transporter-domain-containing protein</fullName>
    </submittedName>
</protein>